<feature type="non-terminal residue" evidence="2">
    <location>
        <position position="133"/>
    </location>
</feature>
<evidence type="ECO:0000313" key="3">
    <source>
        <dbReference type="Proteomes" id="UP000269289"/>
    </source>
</evidence>
<dbReference type="EMBL" id="RFFI01000278">
    <property type="protein sequence ID" value="RMI00303.1"/>
    <property type="molecule type" value="Genomic_DNA"/>
</dbReference>
<proteinExistence type="predicted"/>
<keyword evidence="1" id="KW-0472">Membrane</keyword>
<organism evidence="2 3">
    <name type="scientific">Cellulomonas triticagri</name>
    <dbReference type="NCBI Taxonomy" id="2483352"/>
    <lineage>
        <taxon>Bacteria</taxon>
        <taxon>Bacillati</taxon>
        <taxon>Actinomycetota</taxon>
        <taxon>Actinomycetes</taxon>
        <taxon>Micrococcales</taxon>
        <taxon>Cellulomonadaceae</taxon>
        <taxon>Cellulomonas</taxon>
    </lineage>
</organism>
<keyword evidence="3" id="KW-1185">Reference proteome</keyword>
<sequence length="133" mass="12938">MTGTGAAARLRTRLPAPGRLAPGLVAVASLLVLATGVGLGLARTLVHQCLHLDGPLATLGVRLTLLQDVADCPTGTLAMLPAPSQGAVLAIGLALPALAAHAALGALGAGLAAGLLRAVRTARGVLGAVVRAL</sequence>
<feature type="transmembrane region" description="Helical" evidence="1">
    <location>
        <begin position="87"/>
        <end position="116"/>
    </location>
</feature>
<evidence type="ECO:0000313" key="2">
    <source>
        <dbReference type="EMBL" id="RMI00303.1"/>
    </source>
</evidence>
<accession>A0A3M2IME2</accession>
<evidence type="ECO:0000256" key="1">
    <source>
        <dbReference type="SAM" id="Phobius"/>
    </source>
</evidence>
<reference evidence="2 3" key="1">
    <citation type="submission" date="2018-10" db="EMBL/GenBank/DDBJ databases">
        <title>Isolation, diversity and antifungal activity of actinobacteria from wheat.</title>
        <authorList>
            <person name="Han C."/>
        </authorList>
    </citation>
    <scope>NUCLEOTIDE SEQUENCE [LARGE SCALE GENOMIC DNA]</scope>
    <source>
        <strain evidence="2 3">NEAU-YY56</strain>
    </source>
</reference>
<keyword evidence="1" id="KW-1133">Transmembrane helix</keyword>
<dbReference type="RefSeq" id="WP_199732238.1">
    <property type="nucleotide sequence ID" value="NZ_RFFI01000278.1"/>
</dbReference>
<name>A0A3M2IME2_9CELL</name>
<comment type="caution">
    <text evidence="2">The sequence shown here is derived from an EMBL/GenBank/DDBJ whole genome shotgun (WGS) entry which is preliminary data.</text>
</comment>
<gene>
    <name evidence="2" type="ORF">EBM89_20850</name>
</gene>
<dbReference type="Proteomes" id="UP000269289">
    <property type="component" value="Unassembled WGS sequence"/>
</dbReference>
<feature type="transmembrane region" description="Helical" evidence="1">
    <location>
        <begin position="20"/>
        <end position="42"/>
    </location>
</feature>
<keyword evidence="1" id="KW-0812">Transmembrane</keyword>
<protein>
    <submittedName>
        <fullName evidence="2">Uncharacterized protein</fullName>
    </submittedName>
</protein>
<dbReference type="AlphaFoldDB" id="A0A3M2IME2"/>